<dbReference type="Gene3D" id="3.40.50.300">
    <property type="entry name" value="P-loop containing nucleotide triphosphate hydrolases"/>
    <property type="match status" value="1"/>
</dbReference>
<dbReference type="InterPro" id="IPR011704">
    <property type="entry name" value="ATPase_dyneun-rel_AAA"/>
</dbReference>
<dbReference type="GO" id="GO:0005524">
    <property type="term" value="F:ATP binding"/>
    <property type="evidence" value="ECO:0007669"/>
    <property type="project" value="InterPro"/>
</dbReference>
<dbReference type="SUPFAM" id="SSF52540">
    <property type="entry name" value="P-loop containing nucleoside triphosphate hydrolases"/>
    <property type="match status" value="1"/>
</dbReference>
<name>A0A9D2LHN9_9FIRM</name>
<dbReference type="InterPro" id="IPR003593">
    <property type="entry name" value="AAA+_ATPase"/>
</dbReference>
<comment type="caution">
    <text evidence="2">The sequence shown here is derived from an EMBL/GenBank/DDBJ whole genome shotgun (WGS) entry which is preliminary data.</text>
</comment>
<gene>
    <name evidence="2" type="ORF">H9787_01990</name>
</gene>
<dbReference type="Pfam" id="PF07728">
    <property type="entry name" value="AAA_5"/>
    <property type="match status" value="1"/>
</dbReference>
<accession>A0A9D2LHN9</accession>
<organism evidence="2 3">
    <name type="scientific">Candidatus Oscillibacter excrementigallinarum</name>
    <dbReference type="NCBI Taxonomy" id="2838716"/>
    <lineage>
        <taxon>Bacteria</taxon>
        <taxon>Bacillati</taxon>
        <taxon>Bacillota</taxon>
        <taxon>Clostridia</taxon>
        <taxon>Eubacteriales</taxon>
        <taxon>Oscillospiraceae</taxon>
        <taxon>Oscillibacter</taxon>
    </lineage>
</organism>
<dbReference type="GO" id="GO:0016887">
    <property type="term" value="F:ATP hydrolysis activity"/>
    <property type="evidence" value="ECO:0007669"/>
    <property type="project" value="InterPro"/>
</dbReference>
<evidence type="ECO:0000313" key="3">
    <source>
        <dbReference type="Proteomes" id="UP000823824"/>
    </source>
</evidence>
<evidence type="ECO:0000259" key="1">
    <source>
        <dbReference type="SMART" id="SM00382"/>
    </source>
</evidence>
<reference evidence="2" key="2">
    <citation type="submission" date="2021-04" db="EMBL/GenBank/DDBJ databases">
        <authorList>
            <person name="Gilroy R."/>
        </authorList>
    </citation>
    <scope>NUCLEOTIDE SEQUENCE</scope>
    <source>
        <strain evidence="2">ChiBcec18-1249</strain>
    </source>
</reference>
<dbReference type="AlphaFoldDB" id="A0A9D2LHN9"/>
<dbReference type="EMBL" id="DWZJ01000013">
    <property type="protein sequence ID" value="HJB12466.1"/>
    <property type="molecule type" value="Genomic_DNA"/>
</dbReference>
<reference evidence="2" key="1">
    <citation type="journal article" date="2021" name="PeerJ">
        <title>Extensive microbial diversity within the chicken gut microbiome revealed by metagenomics and culture.</title>
        <authorList>
            <person name="Gilroy R."/>
            <person name="Ravi A."/>
            <person name="Getino M."/>
            <person name="Pursley I."/>
            <person name="Horton D.L."/>
            <person name="Alikhan N.F."/>
            <person name="Baker D."/>
            <person name="Gharbi K."/>
            <person name="Hall N."/>
            <person name="Watson M."/>
            <person name="Adriaenssens E.M."/>
            <person name="Foster-Nyarko E."/>
            <person name="Jarju S."/>
            <person name="Secka A."/>
            <person name="Antonio M."/>
            <person name="Oren A."/>
            <person name="Chaudhuri R.R."/>
            <person name="La Ragione R."/>
            <person name="Hildebrand F."/>
            <person name="Pallen M.J."/>
        </authorList>
    </citation>
    <scope>NUCLEOTIDE SEQUENCE</scope>
    <source>
        <strain evidence="2">ChiBcec18-1249</strain>
    </source>
</reference>
<evidence type="ECO:0000313" key="2">
    <source>
        <dbReference type="EMBL" id="HJB12466.1"/>
    </source>
</evidence>
<dbReference type="Proteomes" id="UP000823824">
    <property type="component" value="Unassembled WGS sequence"/>
</dbReference>
<protein>
    <submittedName>
        <fullName evidence="2">AAA family ATPase</fullName>
    </submittedName>
</protein>
<dbReference type="CDD" id="cd00009">
    <property type="entry name" value="AAA"/>
    <property type="match status" value="1"/>
</dbReference>
<feature type="domain" description="AAA+ ATPase" evidence="1">
    <location>
        <begin position="32"/>
        <end position="185"/>
    </location>
</feature>
<dbReference type="InterPro" id="IPR027417">
    <property type="entry name" value="P-loop_NTPase"/>
</dbReference>
<dbReference type="SMART" id="SM00382">
    <property type="entry name" value="AAA"/>
    <property type="match status" value="1"/>
</dbReference>
<sequence>MNIKQAKQEITNTLKAYLAKDDLGNYLIPTVRQRPVLLMGPPGVGKTQIMEQIAAETGVGLVAYTITHHTRQSAIGLPFIEKRTYGGEEVSVTEYTMSEILASVYRLMERTGLKEGILFLDEINCVSETLAPMMLQFLQCKTFGNQALPEGWLIVAAGNPPEYNKSVRDFDVVTLDRVKRIDVEEDYGVWKAYARRKNLHGAILSYLDIKKDNFYRIENTADGLQFATARGWEDLSELLYAYEKLGIRADREVVGQYIQMPRIAKDFANYLELFYKYQKTYHVEGILAGTWENITVLELREAPFDEKLSVMGLVLSRLSEEARNTRRQDALTDALHAALTEFREKIADAPPLTVLDQLLWKRRTAMKQAREAGQLDKESRDLRQREINALEDYRQWLDREAVATEGAMDAVRGWFAEEVQRRKELAEAAKAMFDNAFRFLETTFGQGQELVIFVTEITAGYDTSWFVEQFGCDAYFRHNRELLFDSTRHRIREEIAQAVDRS</sequence>
<proteinExistence type="predicted"/>